<feature type="compositionally biased region" description="Low complexity" evidence="1">
    <location>
        <begin position="202"/>
        <end position="211"/>
    </location>
</feature>
<organism evidence="2 3">
    <name type="scientific">Agaricus bisporus var. burnettii</name>
    <dbReference type="NCBI Taxonomy" id="192524"/>
    <lineage>
        <taxon>Eukaryota</taxon>
        <taxon>Fungi</taxon>
        <taxon>Dikarya</taxon>
        <taxon>Basidiomycota</taxon>
        <taxon>Agaricomycotina</taxon>
        <taxon>Agaricomycetes</taxon>
        <taxon>Agaricomycetidae</taxon>
        <taxon>Agaricales</taxon>
        <taxon>Agaricineae</taxon>
        <taxon>Agaricaceae</taxon>
        <taxon>Agaricus</taxon>
    </lineage>
</organism>
<dbReference type="EMBL" id="JABXXO010000010">
    <property type="protein sequence ID" value="KAF7768389.1"/>
    <property type="molecule type" value="Genomic_DNA"/>
</dbReference>
<comment type="caution">
    <text evidence="2">The sequence shown here is derived from an EMBL/GenBank/DDBJ whole genome shotgun (WGS) entry which is preliminary data.</text>
</comment>
<dbReference type="PRINTS" id="PR01217">
    <property type="entry name" value="PRICHEXTENSN"/>
</dbReference>
<evidence type="ECO:0000256" key="1">
    <source>
        <dbReference type="SAM" id="MobiDB-lite"/>
    </source>
</evidence>
<sequence length="327" mass="35259">MHVHHTLKTRTTEIASIPSPTRNNKICIKSLKMRTAALVVAIISGLIPSAIAAPAEAMTSSIVAKLGADLTVNNYYGSPRPPWKSGSKPGWYYGTHPEKHPDVPHLTPDKCKLLGHYPQAIHCPDTYPPSPHHHKPPPPPPHHYSHPPPHHSPPPPPPYHSPPPQTTPTITIVATSTTEQPAESTDTVPPYTSPTIPPYTPTIPTYTAPDPTYGPPSPPPPPPTSSGEYYQTFYDITAAVQADDYMTYGLVDTVEDCLAMCDSVKGCGFVNTYHDVNGKDGSPQLSCALFTLCHGAEDADNIGGQSQPDGSINFIEDSNGWCKLTSY</sequence>
<feature type="compositionally biased region" description="Pro residues" evidence="1">
    <location>
        <begin position="212"/>
        <end position="224"/>
    </location>
</feature>
<evidence type="ECO:0000313" key="3">
    <source>
        <dbReference type="Proteomes" id="UP000629468"/>
    </source>
</evidence>
<proteinExistence type="predicted"/>
<feature type="region of interest" description="Disordered" evidence="1">
    <location>
        <begin position="122"/>
        <end position="227"/>
    </location>
</feature>
<feature type="compositionally biased region" description="Pro residues" evidence="1">
    <location>
        <begin position="150"/>
        <end position="166"/>
    </location>
</feature>
<reference evidence="2 3" key="1">
    <citation type="journal article" name="Sci. Rep.">
        <title>Telomere-to-telomere assembled and centromere annotated genomes of the two main subspecies of the button mushroom Agaricus bisporus reveal especially polymorphic chromosome ends.</title>
        <authorList>
            <person name="Sonnenberg A.S.M."/>
            <person name="Sedaghat-Telgerd N."/>
            <person name="Lavrijssen B."/>
            <person name="Ohm R.A."/>
            <person name="Hendrickx P.M."/>
            <person name="Scholtmeijer K."/>
            <person name="Baars J.J.P."/>
            <person name="van Peer A."/>
        </authorList>
    </citation>
    <scope>NUCLEOTIDE SEQUENCE [LARGE SCALE GENOMIC DNA]</scope>
    <source>
        <strain evidence="2 3">H119_p4</strain>
    </source>
</reference>
<evidence type="ECO:0000313" key="2">
    <source>
        <dbReference type="EMBL" id="KAF7768389.1"/>
    </source>
</evidence>
<accession>A0A8H7C9I7</accession>
<name>A0A8H7C9I7_AGABI</name>
<feature type="compositionally biased region" description="Pro residues" evidence="1">
    <location>
        <begin position="191"/>
        <end position="201"/>
    </location>
</feature>
<dbReference type="Proteomes" id="UP000629468">
    <property type="component" value="Unassembled WGS sequence"/>
</dbReference>
<feature type="compositionally biased region" description="Low complexity" evidence="1">
    <location>
        <begin position="167"/>
        <end position="178"/>
    </location>
</feature>
<dbReference type="AlphaFoldDB" id="A0A8H7C9I7"/>
<gene>
    <name evidence="2" type="ORF">Agabi119p4_7632</name>
</gene>
<protein>
    <submittedName>
        <fullName evidence="2">Uncharacterized protein</fullName>
    </submittedName>
</protein>